<protein>
    <submittedName>
        <fullName evidence="2">Glycerol-3-phosphate dehydrogenase NAD(P)</fullName>
    </submittedName>
</protein>
<evidence type="ECO:0000313" key="2">
    <source>
        <dbReference type="EMBL" id="ETJ26634.1"/>
    </source>
</evidence>
<organism evidence="2">
    <name type="scientific">human gut metagenome</name>
    <dbReference type="NCBI Taxonomy" id="408170"/>
    <lineage>
        <taxon>unclassified sequences</taxon>
        <taxon>metagenomes</taxon>
        <taxon>organismal metagenomes</taxon>
    </lineage>
</organism>
<dbReference type="InterPro" id="IPR036291">
    <property type="entry name" value="NAD(P)-bd_dom_sf"/>
</dbReference>
<dbReference type="EMBL" id="AZMM01017298">
    <property type="protein sequence ID" value="ETJ26634.1"/>
    <property type="molecule type" value="Genomic_DNA"/>
</dbReference>
<evidence type="ECO:0000259" key="1">
    <source>
        <dbReference type="Pfam" id="PF01210"/>
    </source>
</evidence>
<accession>W1XCV0</accession>
<feature type="domain" description="Glycerol-3-phosphate dehydrogenase NAD-dependent N-terminal" evidence="1">
    <location>
        <begin position="3"/>
        <end position="56"/>
    </location>
</feature>
<sequence>MNVVVIGSGSWGTALAIKSVLAGNTTTIYCRRPEFADKLAKDLENKDYLPGVKLPE</sequence>
<dbReference type="SUPFAM" id="SSF51735">
    <property type="entry name" value="NAD(P)-binding Rossmann-fold domains"/>
    <property type="match status" value="1"/>
</dbReference>
<dbReference type="InterPro" id="IPR011128">
    <property type="entry name" value="G3P_DH_NAD-dep_N"/>
</dbReference>
<dbReference type="Gene3D" id="3.40.50.720">
    <property type="entry name" value="NAD(P)-binding Rossmann-like Domain"/>
    <property type="match status" value="1"/>
</dbReference>
<gene>
    <name evidence="2" type="ORF">Q604_UNBC17298G0001</name>
</gene>
<feature type="non-terminal residue" evidence="2">
    <location>
        <position position="56"/>
    </location>
</feature>
<proteinExistence type="predicted"/>
<dbReference type="GO" id="GO:0046168">
    <property type="term" value="P:glycerol-3-phosphate catabolic process"/>
    <property type="evidence" value="ECO:0007669"/>
    <property type="project" value="InterPro"/>
</dbReference>
<name>W1XCV0_9ZZZZ</name>
<comment type="caution">
    <text evidence="2">The sequence shown here is derived from an EMBL/GenBank/DDBJ whole genome shotgun (WGS) entry which is preliminary data.</text>
</comment>
<dbReference type="Pfam" id="PF01210">
    <property type="entry name" value="NAD_Gly3P_dh_N"/>
    <property type="match status" value="1"/>
</dbReference>
<dbReference type="GO" id="GO:0016616">
    <property type="term" value="F:oxidoreductase activity, acting on the CH-OH group of donors, NAD or NADP as acceptor"/>
    <property type="evidence" value="ECO:0007669"/>
    <property type="project" value="InterPro"/>
</dbReference>
<reference evidence="2" key="1">
    <citation type="submission" date="2013-12" db="EMBL/GenBank/DDBJ databases">
        <title>A Varibaculum cambriense genome reconstructed from a premature infant gut community with otherwise low bacterial novelty that shifts toward anaerobic metabolism during the third week of life.</title>
        <authorList>
            <person name="Brown C.T."/>
            <person name="Sharon I."/>
            <person name="Thomas B.C."/>
            <person name="Castelle C.J."/>
            <person name="Morowitz M.J."/>
            <person name="Banfield J.F."/>
        </authorList>
    </citation>
    <scope>NUCLEOTIDE SEQUENCE</scope>
</reference>
<dbReference type="GO" id="GO:0051287">
    <property type="term" value="F:NAD binding"/>
    <property type="evidence" value="ECO:0007669"/>
    <property type="project" value="InterPro"/>
</dbReference>
<dbReference type="AlphaFoldDB" id="W1XCV0"/>